<feature type="signal peptide" evidence="2">
    <location>
        <begin position="1"/>
        <end position="21"/>
    </location>
</feature>
<keyword evidence="1" id="KW-0472">Membrane</keyword>
<dbReference type="EMBL" id="JAUCMV010000003">
    <property type="protein sequence ID" value="KAK0410925.1"/>
    <property type="molecule type" value="Genomic_DNA"/>
</dbReference>
<reference evidence="3" key="1">
    <citation type="submission" date="2023-06" db="EMBL/GenBank/DDBJ databases">
        <title>Genomic analysis of the entomopathogenic nematode Steinernema hermaphroditum.</title>
        <authorList>
            <person name="Schwarz E.M."/>
            <person name="Heppert J.K."/>
            <person name="Baniya A."/>
            <person name="Schwartz H.T."/>
            <person name="Tan C.-H."/>
            <person name="Antoshechkin I."/>
            <person name="Sternberg P.W."/>
            <person name="Goodrich-Blair H."/>
            <person name="Dillman A.R."/>
        </authorList>
    </citation>
    <scope>NUCLEOTIDE SEQUENCE</scope>
    <source>
        <strain evidence="3">PS9179</strain>
        <tissue evidence="3">Whole animal</tissue>
    </source>
</reference>
<evidence type="ECO:0000256" key="1">
    <source>
        <dbReference type="SAM" id="Phobius"/>
    </source>
</evidence>
<evidence type="ECO:0000313" key="3">
    <source>
        <dbReference type="EMBL" id="KAK0410925.1"/>
    </source>
</evidence>
<dbReference type="AlphaFoldDB" id="A0AA39HSW9"/>
<name>A0AA39HSW9_9BILA</name>
<proteinExistence type="predicted"/>
<keyword evidence="1" id="KW-0812">Transmembrane</keyword>
<keyword evidence="1" id="KW-1133">Transmembrane helix</keyword>
<feature type="transmembrane region" description="Helical" evidence="1">
    <location>
        <begin position="104"/>
        <end position="123"/>
    </location>
</feature>
<comment type="caution">
    <text evidence="3">The sequence shown here is derived from an EMBL/GenBank/DDBJ whole genome shotgun (WGS) entry which is preliminary data.</text>
</comment>
<accession>A0AA39HSW9</accession>
<evidence type="ECO:0000313" key="4">
    <source>
        <dbReference type="Proteomes" id="UP001175271"/>
    </source>
</evidence>
<organism evidence="3 4">
    <name type="scientific">Steinernema hermaphroditum</name>
    <dbReference type="NCBI Taxonomy" id="289476"/>
    <lineage>
        <taxon>Eukaryota</taxon>
        <taxon>Metazoa</taxon>
        <taxon>Ecdysozoa</taxon>
        <taxon>Nematoda</taxon>
        <taxon>Chromadorea</taxon>
        <taxon>Rhabditida</taxon>
        <taxon>Tylenchina</taxon>
        <taxon>Panagrolaimomorpha</taxon>
        <taxon>Strongyloidoidea</taxon>
        <taxon>Steinernematidae</taxon>
        <taxon>Steinernema</taxon>
    </lineage>
</organism>
<evidence type="ECO:0000256" key="2">
    <source>
        <dbReference type="SAM" id="SignalP"/>
    </source>
</evidence>
<keyword evidence="4" id="KW-1185">Reference proteome</keyword>
<keyword evidence="2" id="KW-0732">Signal</keyword>
<gene>
    <name evidence="3" type="ORF">QR680_005397</name>
</gene>
<feature type="chain" id="PRO_5041246447" evidence="2">
    <location>
        <begin position="22"/>
        <end position="124"/>
    </location>
</feature>
<sequence length="124" mass="13579">MTRATVLLLSLLVLLPLFTESAKYCFSGQNNRYVKKQCSTGGDDLEYTCQKFVCEGGRDPFDLRSCAESSDDPCAASDRLCQQNGGVGRCNVCSDDYCNSAPSFSTVLSLAFPLFLSFLFGSFF</sequence>
<dbReference type="Proteomes" id="UP001175271">
    <property type="component" value="Unassembled WGS sequence"/>
</dbReference>
<protein>
    <submittedName>
        <fullName evidence="3">Uncharacterized protein</fullName>
    </submittedName>
</protein>